<evidence type="ECO:0000256" key="1">
    <source>
        <dbReference type="ARBA" id="ARBA00004323"/>
    </source>
</evidence>
<protein>
    <submittedName>
        <fullName evidence="10">Putative alpha mannosyltransferase protein</fullName>
    </submittedName>
</protein>
<dbReference type="Gene3D" id="3.90.550.10">
    <property type="entry name" value="Spore Coat Polysaccharide Biosynthesis Protein SpsA, Chain A"/>
    <property type="match status" value="1"/>
</dbReference>
<keyword evidence="7" id="KW-1133">Transmembrane helix</keyword>
<keyword evidence="5" id="KW-0812">Transmembrane</keyword>
<comment type="pathway">
    <text evidence="2">Protein modification; protein glycosylation.</text>
</comment>
<evidence type="ECO:0000313" key="10">
    <source>
        <dbReference type="EMBL" id="RDW73028.1"/>
    </source>
</evidence>
<comment type="subcellular location">
    <subcellularLocation>
        <location evidence="1">Golgi apparatus membrane</location>
        <topology evidence="1">Single-pass type II membrane protein</topology>
    </subcellularLocation>
</comment>
<evidence type="ECO:0000256" key="4">
    <source>
        <dbReference type="ARBA" id="ARBA00022679"/>
    </source>
</evidence>
<dbReference type="InterPro" id="IPR022751">
    <property type="entry name" value="Alpha_mannosyltransferase"/>
</dbReference>
<evidence type="ECO:0000256" key="3">
    <source>
        <dbReference type="ARBA" id="ARBA00009105"/>
    </source>
</evidence>
<keyword evidence="10" id="KW-0328">Glycosyltransferase</keyword>
<evidence type="ECO:0000256" key="2">
    <source>
        <dbReference type="ARBA" id="ARBA00004922"/>
    </source>
</evidence>
<dbReference type="GO" id="GO:0000139">
    <property type="term" value="C:Golgi membrane"/>
    <property type="evidence" value="ECO:0007669"/>
    <property type="project" value="UniProtKB-SubCell"/>
</dbReference>
<dbReference type="Proteomes" id="UP000256645">
    <property type="component" value="Unassembled WGS sequence"/>
</dbReference>
<dbReference type="InterPro" id="IPR029044">
    <property type="entry name" value="Nucleotide-diphossugar_trans"/>
</dbReference>
<evidence type="ECO:0000256" key="6">
    <source>
        <dbReference type="ARBA" id="ARBA00022968"/>
    </source>
</evidence>
<proteinExistence type="inferred from homology"/>
<comment type="caution">
    <text evidence="10">The sequence shown here is derived from an EMBL/GenBank/DDBJ whole genome shotgun (WGS) entry which is preliminary data.</text>
</comment>
<dbReference type="Pfam" id="PF11051">
    <property type="entry name" value="Mannosyl_trans3"/>
    <property type="match status" value="2"/>
</dbReference>
<dbReference type="SUPFAM" id="SSF53448">
    <property type="entry name" value="Nucleotide-diphospho-sugar transferases"/>
    <property type="match status" value="1"/>
</dbReference>
<keyword evidence="9" id="KW-0472">Membrane</keyword>
<gene>
    <name evidence="10" type="ORF">BP6252_06935</name>
</gene>
<evidence type="ECO:0000256" key="7">
    <source>
        <dbReference type="ARBA" id="ARBA00022989"/>
    </source>
</evidence>
<dbReference type="GO" id="GO:0000026">
    <property type="term" value="F:alpha-1,2-mannosyltransferase activity"/>
    <property type="evidence" value="ECO:0007669"/>
    <property type="project" value="TreeGrafter"/>
</dbReference>
<keyword evidence="6" id="KW-0735">Signal-anchor</keyword>
<dbReference type="STRING" id="1849047.A0A3D8RGH2"/>
<evidence type="ECO:0000313" key="11">
    <source>
        <dbReference type="Proteomes" id="UP000256645"/>
    </source>
</evidence>
<keyword evidence="11" id="KW-1185">Reference proteome</keyword>
<keyword evidence="4 10" id="KW-0808">Transferase</keyword>
<accession>A0A3D8RGH2</accession>
<dbReference type="AlphaFoldDB" id="A0A3D8RGH2"/>
<dbReference type="PANTHER" id="PTHR31646">
    <property type="entry name" value="ALPHA-1,2-MANNOSYLTRANSFERASE MNN2"/>
    <property type="match status" value="1"/>
</dbReference>
<evidence type="ECO:0000256" key="8">
    <source>
        <dbReference type="ARBA" id="ARBA00023034"/>
    </source>
</evidence>
<sequence>MKQLHPKLTTLQIRVLGLSSVVLLVFLALLFEFDALTLRPLFRVPKPSSIASSAWPARPIPANLIANSTAEFWEYLAPLLAAAGPRCEKPTLADKAQARVREGGAHPVDLRNLVEMDEDDVEHMRRSHAWYVQQISQQTPPPFYREGTRGIVTSAGASYFPPLLVSLQFLRRTGSQLPVEVFLTSEDEYEPLMCETILPSLNAKCVILSLKLNEYILPFKFTKYQLKIFAMLFSSFEELLFLDADNFPVENPDEIFVEEPYISQHMVLWPDYWNPTVSPYLNTVVGLDKDVFTNRPTIEAGQILVSKPHHAKTLLLAAYYNAYGDYYYHLMTQGGPGEGDKETFSTAALALGIPFYDIKQMTRSLGDRSGGGAVVQTHPLSDFNRTQDGDPRPLFIHASWPPKLNALHNFQNRRQWGSEENSRALFNGQDMEEIAWGYMVDMACNDRVQFLEWGNKFEHGICDRTKKSYLDMFKKEYEFKR</sequence>
<dbReference type="EMBL" id="PDLM01000007">
    <property type="protein sequence ID" value="RDW73028.1"/>
    <property type="molecule type" value="Genomic_DNA"/>
</dbReference>
<keyword evidence="8" id="KW-0333">Golgi apparatus</keyword>
<reference evidence="10 11" key="1">
    <citation type="journal article" date="2018" name="IMA Fungus">
        <title>IMA Genome-F 9: Draft genome sequence of Annulohypoxylon stygium, Aspergillus mulundensis, Berkeleyomyces basicola (syn. Thielaviopsis basicola), Ceratocystis smalleyi, two Cercospora beticola strains, Coleophoma cylindrospora, Fusarium fracticaudum, Phialophora cf. hyalina, and Morchella septimelata.</title>
        <authorList>
            <person name="Wingfield B.D."/>
            <person name="Bills G.F."/>
            <person name="Dong Y."/>
            <person name="Huang W."/>
            <person name="Nel W.J."/>
            <person name="Swalarsk-Parry B.S."/>
            <person name="Vaghefi N."/>
            <person name="Wilken P.M."/>
            <person name="An Z."/>
            <person name="de Beer Z.W."/>
            <person name="De Vos L."/>
            <person name="Chen L."/>
            <person name="Duong T.A."/>
            <person name="Gao Y."/>
            <person name="Hammerbacher A."/>
            <person name="Kikkert J.R."/>
            <person name="Li Y."/>
            <person name="Li H."/>
            <person name="Li K."/>
            <person name="Li Q."/>
            <person name="Liu X."/>
            <person name="Ma X."/>
            <person name="Naidoo K."/>
            <person name="Pethybridge S.J."/>
            <person name="Sun J."/>
            <person name="Steenkamp E.T."/>
            <person name="van der Nest M.A."/>
            <person name="van Wyk S."/>
            <person name="Wingfield M.J."/>
            <person name="Xiong C."/>
            <person name="Yue Q."/>
            <person name="Zhang X."/>
        </authorList>
    </citation>
    <scope>NUCLEOTIDE SEQUENCE [LARGE SCALE GENOMIC DNA]</scope>
    <source>
        <strain evidence="10 11">BP6252</strain>
    </source>
</reference>
<name>A0A3D8RGH2_9HELO</name>
<evidence type="ECO:0000256" key="9">
    <source>
        <dbReference type="ARBA" id="ARBA00023136"/>
    </source>
</evidence>
<evidence type="ECO:0000256" key="5">
    <source>
        <dbReference type="ARBA" id="ARBA00022692"/>
    </source>
</evidence>
<comment type="similarity">
    <text evidence="3">Belongs to the MNN1/MNT family.</text>
</comment>
<organism evidence="10 11">
    <name type="scientific">Coleophoma cylindrospora</name>
    <dbReference type="NCBI Taxonomy" id="1849047"/>
    <lineage>
        <taxon>Eukaryota</taxon>
        <taxon>Fungi</taxon>
        <taxon>Dikarya</taxon>
        <taxon>Ascomycota</taxon>
        <taxon>Pezizomycotina</taxon>
        <taxon>Leotiomycetes</taxon>
        <taxon>Helotiales</taxon>
        <taxon>Dermateaceae</taxon>
        <taxon>Coleophoma</taxon>
    </lineage>
</organism>
<dbReference type="GO" id="GO:0046354">
    <property type="term" value="P:mannan biosynthetic process"/>
    <property type="evidence" value="ECO:0007669"/>
    <property type="project" value="TreeGrafter"/>
</dbReference>
<dbReference type="OrthoDB" id="430354at2759"/>
<dbReference type="PANTHER" id="PTHR31646:SF1">
    <property type="entry name" value="ALPHA-1,2-MANNOSYLTRANSFERASE MNN2"/>
    <property type="match status" value="1"/>
</dbReference>